<sequence length="139" mass="14705">MATSVMKVNARFPLTARICQMKVAMNPAAACPQRAMQDTDPDGALPLCVDYGHEWAAGGTGTESTDESVELAVKDMNAIVPSDGDSVVLIKDLRVKGSSITLETGTEDKGIRLVGGDREVDCKTDMGGLLLNACCLKKM</sequence>
<dbReference type="SUPFAM" id="SSF82057">
    <property type="entry name" value="Prokaryotic SH3-related domain"/>
    <property type="match status" value="1"/>
</dbReference>
<dbReference type="Gene3D" id="2.30.30.40">
    <property type="entry name" value="SH3 Domains"/>
    <property type="match status" value="1"/>
</dbReference>
<evidence type="ECO:0000259" key="1">
    <source>
        <dbReference type="Pfam" id="PF03831"/>
    </source>
</evidence>
<name>A0A6P2KWE1_9BURK</name>
<dbReference type="Proteomes" id="UP000494125">
    <property type="component" value="Unassembled WGS sequence"/>
</dbReference>
<feature type="domain" description="Protein YjdM C-terminal" evidence="1">
    <location>
        <begin position="73"/>
        <end position="138"/>
    </location>
</feature>
<organism evidence="2 3">
    <name type="scientific">Burkholderia diffusa</name>
    <dbReference type="NCBI Taxonomy" id="488732"/>
    <lineage>
        <taxon>Bacteria</taxon>
        <taxon>Pseudomonadati</taxon>
        <taxon>Pseudomonadota</taxon>
        <taxon>Betaproteobacteria</taxon>
        <taxon>Burkholderiales</taxon>
        <taxon>Burkholderiaceae</taxon>
        <taxon>Burkholderia</taxon>
        <taxon>Burkholderia cepacia complex</taxon>
    </lineage>
</organism>
<reference evidence="2 3" key="1">
    <citation type="submission" date="2019-09" db="EMBL/GenBank/DDBJ databases">
        <authorList>
            <person name="Depoorter E."/>
        </authorList>
    </citation>
    <scope>NUCLEOTIDE SEQUENCE [LARGE SCALE GENOMIC DNA]</scope>
    <source>
        <strain evidence="2">LMG 24065</strain>
    </source>
</reference>
<gene>
    <name evidence="2" type="ORF">BDI24065_02815</name>
</gene>
<accession>A0A6P2KWE1</accession>
<evidence type="ECO:0000313" key="2">
    <source>
        <dbReference type="EMBL" id="VWB60402.1"/>
    </source>
</evidence>
<proteinExistence type="predicted"/>
<dbReference type="InterPro" id="IPR013988">
    <property type="entry name" value="YjdM_C"/>
</dbReference>
<keyword evidence="3" id="KW-1185">Reference proteome</keyword>
<protein>
    <submittedName>
        <fullName evidence="2">Alkylphosphonate utilization protein PhnA</fullName>
    </submittedName>
</protein>
<dbReference type="EMBL" id="CABVPN010000012">
    <property type="protein sequence ID" value="VWB60402.1"/>
    <property type="molecule type" value="Genomic_DNA"/>
</dbReference>
<evidence type="ECO:0000313" key="3">
    <source>
        <dbReference type="Proteomes" id="UP000494125"/>
    </source>
</evidence>
<dbReference type="Pfam" id="PF03831">
    <property type="entry name" value="YjdM"/>
    <property type="match status" value="1"/>
</dbReference>
<dbReference type="AlphaFoldDB" id="A0A6P2KWE1"/>